<reference evidence="1" key="1">
    <citation type="journal article" date="2015" name="Nature">
        <title>Complex archaea that bridge the gap between prokaryotes and eukaryotes.</title>
        <authorList>
            <person name="Spang A."/>
            <person name="Saw J.H."/>
            <person name="Jorgensen S.L."/>
            <person name="Zaremba-Niedzwiedzka K."/>
            <person name="Martijn J."/>
            <person name="Lind A.E."/>
            <person name="van Eijk R."/>
            <person name="Schleper C."/>
            <person name="Guy L."/>
            <person name="Ettema T.J."/>
        </authorList>
    </citation>
    <scope>NUCLEOTIDE SEQUENCE</scope>
</reference>
<comment type="caution">
    <text evidence="1">The sequence shown here is derived from an EMBL/GenBank/DDBJ whole genome shotgun (WGS) entry which is preliminary data.</text>
</comment>
<protein>
    <submittedName>
        <fullName evidence="1">Uncharacterized protein</fullName>
    </submittedName>
</protein>
<name>A0A0F9JKY0_9ZZZZ</name>
<accession>A0A0F9JKY0</accession>
<evidence type="ECO:0000313" key="1">
    <source>
        <dbReference type="EMBL" id="KKM70509.1"/>
    </source>
</evidence>
<proteinExistence type="predicted"/>
<sequence>MMTSKHKIIDDFFTEIIKFSAQDSKIIEISPISNLIHDNHGLFQYFCQKIKDLQAQLNYTQYFLVSNVLQVPLHLQNATDEYKDQVRIFI</sequence>
<dbReference type="EMBL" id="LAZR01009804">
    <property type="protein sequence ID" value="KKM70509.1"/>
    <property type="molecule type" value="Genomic_DNA"/>
</dbReference>
<dbReference type="AlphaFoldDB" id="A0A0F9JKY0"/>
<organism evidence="1">
    <name type="scientific">marine sediment metagenome</name>
    <dbReference type="NCBI Taxonomy" id="412755"/>
    <lineage>
        <taxon>unclassified sequences</taxon>
        <taxon>metagenomes</taxon>
        <taxon>ecological metagenomes</taxon>
    </lineage>
</organism>
<feature type="non-terminal residue" evidence="1">
    <location>
        <position position="90"/>
    </location>
</feature>
<gene>
    <name evidence="1" type="ORF">LCGC14_1439980</name>
</gene>